<keyword evidence="2" id="KW-0843">Virulence</keyword>
<comment type="caution">
    <text evidence="6">The sequence shown here is derived from an EMBL/GenBank/DDBJ whole genome shotgun (WGS) entry which is preliminary data.</text>
</comment>
<evidence type="ECO:0000256" key="1">
    <source>
        <dbReference type="ARBA" id="ARBA00009520"/>
    </source>
</evidence>
<proteinExistence type="inferred from homology"/>
<gene>
    <name evidence="6" type="ORF">PG993_006746</name>
</gene>
<evidence type="ECO:0000313" key="7">
    <source>
        <dbReference type="Proteomes" id="UP001444661"/>
    </source>
</evidence>
<dbReference type="Gene3D" id="1.20.1250.20">
    <property type="entry name" value="MFS general substrate transporter like domains"/>
    <property type="match status" value="1"/>
</dbReference>
<feature type="region of interest" description="Disordered" evidence="3">
    <location>
        <begin position="1068"/>
        <end position="1095"/>
    </location>
</feature>
<sequence length="1951" mass="214714">MGLCMLLQAALGLTTLAAQALADPVQQRDPIGNGAIVGLPESVPSGTAGELYLKYKPYLLRDSGCVPYPAVDAQGNTKCVEQPPLICRGKALQLKISYADALNSEGLEPKGNPSADCLASTGQIYSRAATVNGSHAILYAWYWPKDEPSEWESWLGIGHRHDWESIVVWLASASLDAAVLGVAASGHGKYTTTKTPPFKGSGVLIKYFSIIGLLDHSLGFTASVGQQQPLVAWESLTSVAQDALSTTDFGDATVPFIDSDFTTISMQYYQDFPGLSDRQWPPNSPESLMIFCPERRTSSAPPERRRVTVAKLSGYRRSLVRGSESAIDSPNYHNVPNISSSSSAIIRLVRCCDMDQQSDHAETREQGFIINTADPFTQNQPDQKPLGEVDISPRTSLHLNPSDMPLTATSIRPASIRSNGSRNGSSRHALLKSQVSQQHSGEKDLPAPPILTQSDPILLEDHTATTKVKPPSPTKEETRNDSSDKIDWEVTAMGSKDHKPPGIVCIDPTLHAPGDHSKVHHPGLVSGADFCDAGTEMERESPIRTPGTQRSLSRPQIITGRVFRTLTGGDICEEEVDVSEHFHRDHSAMTKVRPADGVGTRTFTRQGESLYDPHSSNPYSNESHNHQGHHPISKVGQLSDWPSLMTEHPNSSLDEVHQGDYSTISPLPGHPILREEESSKVASYWGDIPLSNDSKESQGAKKEQPEKSSEAPLEGSPLVNVDNSKQPWLTANSICEMPQSTHASQPGSSTRSFSVHASQKRFEHQHLPTRRRRSTSYASRGLETTNQENKPNQQAQPFLAEALDPRRATQWLRELLKYKRSTQPQLTQLPEKMHPRHEKHSHQNSLDTSGKEVLTSVTTFSDKNAADANAINNAMTNLEQLLSEALHIANNVTEPSEHCHVDDGELNNRHWYARKDIMPDISRPASVHESLLGDLSEDDEHMPGFYAPPTVFIGAVEGLTHGCEALPLRSIERKGLLSPGVPMDKVMGPHLPGRESSRHIHSTQQRDHSPVLPMPPPDSQLKRHNVYPTQCAYLEDNPTRISKPHTKENVPNSREVREYIRVFHQPPVTSRCSSKSLRRTAKSPGSPHKHQNRSTAIRQIEADACSLDGGASDDKIDFNMPLPQRNAVKRSGIHVSPPDHLHHNPAATPTRVSLRQSAAKRAHELRNISLRGRSHVSIRDAHFSLTKSHKRQPIARDWSPIRKCYTATVACISTALIGILIGIYAGLVPSIQYFIVDTNHSAILGNVGLYLGMALPTFLCWPLPLLHGRKPYILTSLAVAMPLLFPQALAISTVRITYTSLWTITLLLSRALMGVALGFASMNFHSILTDLYGVSLMSRNPHGELVDSSDVRRHGGGLGVWLGIWTWCFIGSLGLGFLIGALVINTLQPSWGIYISIILIASVLILNVLTPEVRRSAWRRSVAEVKVGDQVSRRVARGEIMMHRVKDGPKWWGQEVYHGIALSLEMLRQPGFVTMAVYLAWIYAQIVLIIVLLGSLTSRYYRLHSPLVGAAVSSVAIGALIAVPFQKANVFSRARYNPVATNSMTVTSNLAWTSHLVRRAVFILVLPIAGAMYAVFSYGPPIPVAVPCLFAALDCSDLEPGMTGRSKSLKSAEKRTNYSSFPRVTAGYAVIHTFAFIFAAGATGIGGIARRNLGQRAATGVVAAILFVLTLLLISVLIRFRHVQIIPDSRAAEMEKWTEARRDSLMRRESAIAAAKASGRKDLDAIPEEDVGWRPSVIGNPLDKSRRMNILELGSLTRWSEIRKKNRLIDEGTHLNRQALEAARTELGHRGMEVYEDLQRSGAMVGELVRKVSKRSLRSKRSDTSSDEEGEQKHRAGNIGPVGAGFGHSHAAYPTELFTERECVMGQTVQEEGEESSSIDEPPMDVYVRSRSQDHRSHQTPKIQPYAGFEQQEVRGGPYHSSADGEPETEGSRREHGAHMESKVRPTGDRQ</sequence>
<keyword evidence="4" id="KW-0812">Transmembrane</keyword>
<feature type="compositionally biased region" description="Polar residues" evidence="3">
    <location>
        <begin position="738"/>
        <end position="757"/>
    </location>
</feature>
<feature type="region of interest" description="Disordered" evidence="3">
    <location>
        <begin position="988"/>
        <end position="1020"/>
    </location>
</feature>
<feature type="transmembrane region" description="Helical" evidence="4">
    <location>
        <begin position="1391"/>
        <end position="1410"/>
    </location>
</feature>
<keyword evidence="5" id="KW-0732">Signal</keyword>
<dbReference type="PANTHER" id="PTHR33657:SF8">
    <property type="entry name" value="DOMAIN PROTEIN, PUTATIVE (AFU_ORTHOLOGUE AFUA_5G00600)-RELATED"/>
    <property type="match status" value="1"/>
</dbReference>
<feature type="region of interest" description="Disordered" evidence="3">
    <location>
        <begin position="598"/>
        <end position="671"/>
    </location>
</feature>
<feature type="transmembrane region" description="Helical" evidence="4">
    <location>
        <begin position="1204"/>
        <end position="1227"/>
    </location>
</feature>
<feature type="signal peptide" evidence="5">
    <location>
        <begin position="1"/>
        <end position="22"/>
    </location>
</feature>
<feature type="compositionally biased region" description="Basic and acidic residues" evidence="3">
    <location>
        <begin position="992"/>
        <end position="1009"/>
    </location>
</feature>
<feature type="compositionally biased region" description="Basic and acidic residues" evidence="3">
    <location>
        <begin position="474"/>
        <end position="485"/>
    </location>
</feature>
<evidence type="ECO:0000313" key="6">
    <source>
        <dbReference type="EMBL" id="KAK8042223.1"/>
    </source>
</evidence>
<keyword evidence="4" id="KW-1133">Transmembrane helix</keyword>
<feature type="transmembrane region" description="Helical" evidence="4">
    <location>
        <begin position="1626"/>
        <end position="1649"/>
    </location>
</feature>
<feature type="transmembrane region" description="Helical" evidence="4">
    <location>
        <begin position="1560"/>
        <end position="1579"/>
    </location>
</feature>
<evidence type="ECO:0000256" key="3">
    <source>
        <dbReference type="SAM" id="MobiDB-lite"/>
    </source>
</evidence>
<feature type="transmembrane region" description="Helical" evidence="4">
    <location>
        <begin position="1273"/>
        <end position="1294"/>
    </location>
</feature>
<dbReference type="SUPFAM" id="SSF103473">
    <property type="entry name" value="MFS general substrate transporter"/>
    <property type="match status" value="1"/>
</dbReference>
<reference evidence="6 7" key="1">
    <citation type="submission" date="2023-01" db="EMBL/GenBank/DDBJ databases">
        <title>Analysis of 21 Apiospora genomes using comparative genomics revels a genus with tremendous synthesis potential of carbohydrate active enzymes and secondary metabolites.</title>
        <authorList>
            <person name="Sorensen T."/>
        </authorList>
    </citation>
    <scope>NUCLEOTIDE SEQUENCE [LARGE SCALE GENOMIC DNA]</scope>
    <source>
        <strain evidence="6 7">CBS 33761</strain>
    </source>
</reference>
<accession>A0ABR1T6K1</accession>
<feature type="chain" id="PRO_5045318968" evidence="5">
    <location>
        <begin position="23"/>
        <end position="1951"/>
    </location>
</feature>
<dbReference type="CDD" id="cd06174">
    <property type="entry name" value="MFS"/>
    <property type="match status" value="1"/>
</dbReference>
<evidence type="ECO:0000256" key="2">
    <source>
        <dbReference type="ARBA" id="ARBA00023026"/>
    </source>
</evidence>
<dbReference type="EMBL" id="JAQQWK010000005">
    <property type="protein sequence ID" value="KAK8042223.1"/>
    <property type="molecule type" value="Genomic_DNA"/>
</dbReference>
<feature type="compositionally biased region" description="Basic and acidic residues" evidence="3">
    <location>
        <begin position="693"/>
        <end position="709"/>
    </location>
</feature>
<feature type="transmembrane region" description="Helical" evidence="4">
    <location>
        <begin position="1300"/>
        <end position="1320"/>
    </location>
</feature>
<keyword evidence="7" id="KW-1185">Reference proteome</keyword>
<feature type="region of interest" description="Disordered" evidence="3">
    <location>
        <begin position="1890"/>
        <end position="1951"/>
    </location>
</feature>
<evidence type="ECO:0000256" key="4">
    <source>
        <dbReference type="SAM" id="Phobius"/>
    </source>
</evidence>
<comment type="similarity">
    <text evidence="1">Belongs to the Necrosis inducing protein (NPP1) family.</text>
</comment>
<feature type="compositionally biased region" description="Basic residues" evidence="3">
    <location>
        <begin position="1076"/>
        <end position="1092"/>
    </location>
</feature>
<dbReference type="Proteomes" id="UP001444661">
    <property type="component" value="Unassembled WGS sequence"/>
</dbReference>
<dbReference type="InterPro" id="IPR008701">
    <property type="entry name" value="NPP1"/>
</dbReference>
<feature type="compositionally biased region" description="Basic and acidic residues" evidence="3">
    <location>
        <begin position="1930"/>
        <end position="1951"/>
    </location>
</feature>
<name>A0ABR1T6K1_9PEZI</name>
<protein>
    <submittedName>
        <fullName evidence="6">Uncharacterized protein</fullName>
    </submittedName>
</protein>
<feature type="transmembrane region" description="Helical" evidence="4">
    <location>
        <begin position="1472"/>
        <end position="1495"/>
    </location>
</feature>
<feature type="compositionally biased region" description="Low complexity" evidence="3">
    <location>
        <begin position="417"/>
        <end position="427"/>
    </location>
</feature>
<organism evidence="6 7">
    <name type="scientific">Apiospora rasikravindrae</name>
    <dbReference type="NCBI Taxonomy" id="990691"/>
    <lineage>
        <taxon>Eukaryota</taxon>
        <taxon>Fungi</taxon>
        <taxon>Dikarya</taxon>
        <taxon>Ascomycota</taxon>
        <taxon>Pezizomycotina</taxon>
        <taxon>Sordariomycetes</taxon>
        <taxon>Xylariomycetidae</taxon>
        <taxon>Amphisphaeriales</taxon>
        <taxon>Apiosporaceae</taxon>
        <taxon>Apiospora</taxon>
    </lineage>
</organism>
<feature type="region of interest" description="Disordered" evidence="3">
    <location>
        <begin position="738"/>
        <end position="777"/>
    </location>
</feature>
<dbReference type="PANTHER" id="PTHR33657">
    <property type="entry name" value="DOMAIN PROTEIN, PUTATIVE (AFU_ORTHOLOGUE AFUA_5G00600)-RELATED"/>
    <property type="match status" value="1"/>
</dbReference>
<keyword evidence="4" id="KW-0472">Membrane</keyword>
<evidence type="ECO:0000256" key="5">
    <source>
        <dbReference type="SAM" id="SignalP"/>
    </source>
</evidence>
<feature type="region of interest" description="Disordered" evidence="3">
    <location>
        <begin position="1813"/>
        <end position="1844"/>
    </location>
</feature>
<feature type="transmembrane region" description="Helical" evidence="4">
    <location>
        <begin position="1247"/>
        <end position="1266"/>
    </location>
</feature>
<feature type="region of interest" description="Disordered" evidence="3">
    <location>
        <begin position="374"/>
        <end position="485"/>
    </location>
</feature>
<dbReference type="InterPro" id="IPR036259">
    <property type="entry name" value="MFS_trans_sf"/>
</dbReference>
<feature type="region of interest" description="Disordered" evidence="3">
    <location>
        <begin position="822"/>
        <end position="849"/>
    </location>
</feature>
<feature type="transmembrane region" description="Helical" evidence="4">
    <location>
        <begin position="1358"/>
        <end position="1385"/>
    </location>
</feature>
<feature type="transmembrane region" description="Helical" evidence="4">
    <location>
        <begin position="1661"/>
        <end position="1680"/>
    </location>
</feature>
<dbReference type="Pfam" id="PF05630">
    <property type="entry name" value="NPP1"/>
    <property type="match status" value="2"/>
</dbReference>
<feature type="region of interest" description="Disordered" evidence="3">
    <location>
        <begin position="686"/>
        <end position="724"/>
    </location>
</feature>